<reference evidence="2 3" key="1">
    <citation type="submission" date="2023-05" db="EMBL/GenBank/DDBJ databases">
        <title>Streptantibioticus silvisoli sp. nov., acidotolerant actinomycetes 1 from pine litter.</title>
        <authorList>
            <person name="Swiecimska M."/>
            <person name="Golinska P."/>
            <person name="Sangal V."/>
            <person name="Wachnowicz B."/>
            <person name="Goodfellow M."/>
        </authorList>
    </citation>
    <scope>NUCLEOTIDE SEQUENCE [LARGE SCALE GENOMIC DNA]</scope>
    <source>
        <strain evidence="2 3">DSM 42109</strain>
    </source>
</reference>
<accession>A0ABT7A344</accession>
<dbReference type="Proteomes" id="UP001214441">
    <property type="component" value="Unassembled WGS sequence"/>
</dbReference>
<gene>
    <name evidence="2" type="ORF">NMN56_028125</name>
</gene>
<keyword evidence="3" id="KW-1185">Reference proteome</keyword>
<comment type="caution">
    <text evidence="2">The sequence shown here is derived from an EMBL/GenBank/DDBJ whole genome shotgun (WGS) entry which is preliminary data.</text>
</comment>
<protein>
    <recommendedName>
        <fullName evidence="4">PH domain-containing protein</fullName>
    </recommendedName>
</protein>
<evidence type="ECO:0000256" key="1">
    <source>
        <dbReference type="SAM" id="MobiDB-lite"/>
    </source>
</evidence>
<evidence type="ECO:0008006" key="4">
    <source>
        <dbReference type="Google" id="ProtNLM"/>
    </source>
</evidence>
<dbReference type="EMBL" id="JANCPR020000032">
    <property type="protein sequence ID" value="MDJ1135750.1"/>
    <property type="molecule type" value="Genomic_DNA"/>
</dbReference>
<evidence type="ECO:0000313" key="3">
    <source>
        <dbReference type="Proteomes" id="UP001214441"/>
    </source>
</evidence>
<name>A0ABT7A344_9ACTN</name>
<evidence type="ECO:0000313" key="2">
    <source>
        <dbReference type="EMBL" id="MDJ1135750.1"/>
    </source>
</evidence>
<proteinExistence type="predicted"/>
<organism evidence="2 3">
    <name type="scientific">Streptomyces iconiensis</name>
    <dbReference type="NCBI Taxonomy" id="1384038"/>
    <lineage>
        <taxon>Bacteria</taxon>
        <taxon>Bacillati</taxon>
        <taxon>Actinomycetota</taxon>
        <taxon>Actinomycetes</taxon>
        <taxon>Kitasatosporales</taxon>
        <taxon>Streptomycetaceae</taxon>
        <taxon>Streptomyces</taxon>
    </lineage>
</organism>
<sequence length="132" mass="14073">MAVSLAFVPFARHIWCSRIVLDSGALMVVNPVRVYRVPYQDVVRVTATSGGTLLVVTSGRMEIPSTGFGGSVIDAFAGSTNTATDTAEHEVRRRRGSSDTEPGTVRFSREFVGDMCLVASLACLVIHVAGGR</sequence>
<dbReference type="RefSeq" id="WP_274046441.1">
    <property type="nucleotide sequence ID" value="NZ_JANCPR020000032.1"/>
</dbReference>
<feature type="region of interest" description="Disordered" evidence="1">
    <location>
        <begin position="84"/>
        <end position="103"/>
    </location>
</feature>